<evidence type="ECO:0000256" key="11">
    <source>
        <dbReference type="ARBA" id="ARBA00023049"/>
    </source>
</evidence>
<evidence type="ECO:0000256" key="3">
    <source>
        <dbReference type="ARBA" id="ARBA00022475"/>
    </source>
</evidence>
<keyword evidence="6 14" id="KW-0479">Metal-binding</keyword>
<proteinExistence type="inferred from homology"/>
<dbReference type="PIRSF" id="PIRSF006404">
    <property type="entry name" value="UCP006404_Pept_M50_CBS"/>
    <property type="match status" value="1"/>
</dbReference>
<gene>
    <name evidence="17" type="ORF">P2L57_04630</name>
</gene>
<dbReference type="EMBL" id="JARHTQ010000002">
    <property type="protein sequence ID" value="MDF2255040.1"/>
    <property type="molecule type" value="Genomic_DNA"/>
</dbReference>
<feature type="transmembrane region" description="Helical" evidence="14">
    <location>
        <begin position="187"/>
        <end position="208"/>
    </location>
</feature>
<keyword evidence="10 14" id="KW-1133">Transmembrane helix</keyword>
<evidence type="ECO:0000256" key="8">
    <source>
        <dbReference type="ARBA" id="ARBA00022801"/>
    </source>
</evidence>
<comment type="subcellular location">
    <subcellularLocation>
        <location evidence="1 14">Cell membrane</location>
        <topology evidence="1 14">Multi-pass membrane protein</topology>
    </subcellularLocation>
</comment>
<keyword evidence="7" id="KW-0677">Repeat</keyword>
<feature type="transmembrane region" description="Helical" evidence="14">
    <location>
        <begin position="136"/>
        <end position="159"/>
    </location>
</feature>
<keyword evidence="4 14" id="KW-0645">Protease</keyword>
<accession>A0ABT5YTW2</accession>
<evidence type="ECO:0000259" key="16">
    <source>
        <dbReference type="PROSITE" id="PS51371"/>
    </source>
</evidence>
<dbReference type="PANTHER" id="PTHR39188:SF3">
    <property type="entry name" value="STAGE IV SPORULATION PROTEIN FB"/>
    <property type="match status" value="1"/>
</dbReference>
<keyword evidence="13 14" id="KW-0472">Membrane</keyword>
<evidence type="ECO:0000256" key="1">
    <source>
        <dbReference type="ARBA" id="ARBA00004651"/>
    </source>
</evidence>
<evidence type="ECO:0000256" key="9">
    <source>
        <dbReference type="ARBA" id="ARBA00022833"/>
    </source>
</evidence>
<feature type="domain" description="CBS" evidence="16">
    <location>
        <begin position="249"/>
        <end position="310"/>
    </location>
</feature>
<evidence type="ECO:0000256" key="14">
    <source>
        <dbReference type="PIRNR" id="PIRNR006404"/>
    </source>
</evidence>
<comment type="similarity">
    <text evidence="2 14">Belongs to the peptidase M50B family.</text>
</comment>
<evidence type="ECO:0000313" key="18">
    <source>
        <dbReference type="Proteomes" id="UP001220022"/>
    </source>
</evidence>
<dbReference type="InterPro" id="IPR000644">
    <property type="entry name" value="CBS_dom"/>
</dbReference>
<evidence type="ECO:0000256" key="6">
    <source>
        <dbReference type="ARBA" id="ARBA00022723"/>
    </source>
</evidence>
<dbReference type="Pfam" id="PF00571">
    <property type="entry name" value="CBS"/>
    <property type="match status" value="2"/>
</dbReference>
<evidence type="ECO:0000256" key="15">
    <source>
        <dbReference type="PROSITE-ProRule" id="PRU00703"/>
    </source>
</evidence>
<dbReference type="RefSeq" id="WP_275808580.1">
    <property type="nucleotide sequence ID" value="NZ_BAAANM010000012.1"/>
</dbReference>
<keyword evidence="12 15" id="KW-0129">CBS domain</keyword>
<dbReference type="SMART" id="SM00116">
    <property type="entry name" value="CBS"/>
    <property type="match status" value="2"/>
</dbReference>
<dbReference type="Gene3D" id="3.10.580.10">
    <property type="entry name" value="CBS-domain"/>
    <property type="match status" value="1"/>
</dbReference>
<dbReference type="InterPro" id="IPR008915">
    <property type="entry name" value="Peptidase_M50"/>
</dbReference>
<evidence type="ECO:0000256" key="5">
    <source>
        <dbReference type="ARBA" id="ARBA00022692"/>
    </source>
</evidence>
<dbReference type="PANTHER" id="PTHR39188">
    <property type="entry name" value="MEMBRANE-ASSOCIATED ZINC METALLOPROTEASE M50B"/>
    <property type="match status" value="1"/>
</dbReference>
<feature type="transmembrane region" description="Helical" evidence="14">
    <location>
        <begin position="21"/>
        <end position="41"/>
    </location>
</feature>
<dbReference type="SUPFAM" id="SSF54631">
    <property type="entry name" value="CBS-domain pair"/>
    <property type="match status" value="1"/>
</dbReference>
<evidence type="ECO:0000313" key="17">
    <source>
        <dbReference type="EMBL" id="MDF2255040.1"/>
    </source>
</evidence>
<reference evidence="17 18" key="1">
    <citation type="submission" date="2023-03" db="EMBL/GenBank/DDBJ databases">
        <title>Draft genome sequence of type strain Streptomyces ferralitis JCM 14344.</title>
        <authorList>
            <person name="Klaysubun C."/>
            <person name="Duangmal K."/>
        </authorList>
    </citation>
    <scope>NUCLEOTIDE SEQUENCE [LARGE SCALE GENOMIC DNA]</scope>
    <source>
        <strain evidence="17 18">JCM 14344</strain>
    </source>
</reference>
<keyword evidence="5 14" id="KW-0812">Transmembrane</keyword>
<dbReference type="GO" id="GO:0006508">
    <property type="term" value="P:proteolysis"/>
    <property type="evidence" value="ECO:0007669"/>
    <property type="project" value="UniProtKB-KW"/>
</dbReference>
<evidence type="ECO:0000256" key="13">
    <source>
        <dbReference type="ARBA" id="ARBA00023136"/>
    </source>
</evidence>
<name>A0ABT5YTW2_9ACTN</name>
<dbReference type="Proteomes" id="UP001220022">
    <property type="component" value="Unassembled WGS sequence"/>
</dbReference>
<keyword evidence="8 14" id="KW-0378">Hydrolase</keyword>
<keyword evidence="3 14" id="KW-1003">Cell membrane</keyword>
<keyword evidence="18" id="KW-1185">Reference proteome</keyword>
<dbReference type="InterPro" id="IPR016483">
    <property type="entry name" value="UCP006404_Pept_M50_CBS"/>
</dbReference>
<evidence type="ECO:0000256" key="10">
    <source>
        <dbReference type="ARBA" id="ARBA00022989"/>
    </source>
</evidence>
<dbReference type="InterPro" id="IPR046342">
    <property type="entry name" value="CBS_dom_sf"/>
</dbReference>
<dbReference type="PROSITE" id="PS51371">
    <property type="entry name" value="CBS"/>
    <property type="match status" value="1"/>
</dbReference>
<dbReference type="GO" id="GO:0008233">
    <property type="term" value="F:peptidase activity"/>
    <property type="evidence" value="ECO:0007669"/>
    <property type="project" value="UniProtKB-KW"/>
</dbReference>
<evidence type="ECO:0000256" key="4">
    <source>
        <dbReference type="ARBA" id="ARBA00022670"/>
    </source>
</evidence>
<organism evidence="17 18">
    <name type="scientific">Streptantibioticus ferralitis</name>
    <dbReference type="NCBI Taxonomy" id="236510"/>
    <lineage>
        <taxon>Bacteria</taxon>
        <taxon>Bacillati</taxon>
        <taxon>Actinomycetota</taxon>
        <taxon>Actinomycetes</taxon>
        <taxon>Kitasatosporales</taxon>
        <taxon>Streptomycetaceae</taxon>
        <taxon>Streptantibioticus</taxon>
    </lineage>
</organism>
<evidence type="ECO:0000256" key="12">
    <source>
        <dbReference type="ARBA" id="ARBA00023122"/>
    </source>
</evidence>
<keyword evidence="11 14" id="KW-0482">Metalloprotease</keyword>
<feature type="transmembrane region" description="Helical" evidence="14">
    <location>
        <begin position="104"/>
        <end position="130"/>
    </location>
</feature>
<comment type="cofactor">
    <cofactor evidence="14">
        <name>Zn(2+)</name>
        <dbReference type="ChEBI" id="CHEBI:29105"/>
    </cofactor>
    <text evidence="14">Binds 1 zinc ion per subunit.</text>
</comment>
<evidence type="ECO:0000256" key="2">
    <source>
        <dbReference type="ARBA" id="ARBA00007931"/>
    </source>
</evidence>
<protein>
    <recommendedName>
        <fullName evidence="14">Zinc metalloprotease</fullName>
    </recommendedName>
</protein>
<sequence length="380" mass="39733">MNGSVPIGKIFGIPLRAHWSVLVLLVLLGYGLGRGTIPALAPGRGTGVYTVAALLGALALLASLLLHESAHAVVARRRGVVVEDMTLWALGGVTRIGRAETPRAMLLISGCGPLASLLLGGIGIGGAVAVRAALGWNVAAAVLFWVGWANLLLAGFNLLPAAPLDGGRIVQAVLWGRTGDRERAERAAGRSGQVVGALLVGLGVISFFRGAANGLWLMLIGFFLSGTAGAEAQRATLSAALRGVPVARAMSAPVVASPEWLTVSRFLEEMESQRRHSGIPLLDFEGRPSGMVTMRQLAMVPGPDRDHVRLRDVATPLSRCTVAAPDEDLVEVLGRAGPAGPLRILVVDGGRLVGIVTAHDISRLTQLLSDRRPVRRDGPR</sequence>
<evidence type="ECO:0000256" key="7">
    <source>
        <dbReference type="ARBA" id="ARBA00022737"/>
    </source>
</evidence>
<comment type="caution">
    <text evidence="17">The sequence shown here is derived from an EMBL/GenBank/DDBJ whole genome shotgun (WGS) entry which is preliminary data.</text>
</comment>
<feature type="transmembrane region" description="Helical" evidence="14">
    <location>
        <begin position="47"/>
        <end position="67"/>
    </location>
</feature>
<keyword evidence="9 14" id="KW-0862">Zinc</keyword>
<dbReference type="Pfam" id="PF02163">
    <property type="entry name" value="Peptidase_M50"/>
    <property type="match status" value="2"/>
</dbReference>